<organism evidence="2 3">
    <name type="scientific">Candidatus Daviesbacteria bacterium RIFCSPHIGHO2_12_FULL_43_11</name>
    <dbReference type="NCBI Taxonomy" id="1797780"/>
    <lineage>
        <taxon>Bacteria</taxon>
        <taxon>Candidatus Daviesiibacteriota</taxon>
    </lineage>
</organism>
<proteinExistence type="predicted"/>
<dbReference type="InterPro" id="IPR008333">
    <property type="entry name" value="Cbr1-like_FAD-bd_dom"/>
</dbReference>
<comment type="caution">
    <text evidence="2">The sequence shown here is derived from an EMBL/GenBank/DDBJ whole genome shotgun (WGS) entry which is preliminary data.</text>
</comment>
<dbReference type="InterPro" id="IPR050415">
    <property type="entry name" value="MRET"/>
</dbReference>
<dbReference type="PANTHER" id="PTHR47354:SF5">
    <property type="entry name" value="PROTEIN RFBI"/>
    <property type="match status" value="1"/>
</dbReference>
<dbReference type="Pfam" id="PF00175">
    <property type="entry name" value="NAD_binding_1"/>
    <property type="match status" value="1"/>
</dbReference>
<name>A0A1F5K6F4_9BACT</name>
<dbReference type="Gene3D" id="3.40.50.80">
    <property type="entry name" value="Nucleotide-binding domain of ferredoxin-NADP reductase (FNR) module"/>
    <property type="match status" value="1"/>
</dbReference>
<dbReference type="AlphaFoldDB" id="A0A1F5K6F4"/>
<evidence type="ECO:0000313" key="3">
    <source>
        <dbReference type="Proteomes" id="UP000176405"/>
    </source>
</evidence>
<dbReference type="PANTHER" id="PTHR47354">
    <property type="entry name" value="NADH OXIDOREDUCTASE HCR"/>
    <property type="match status" value="1"/>
</dbReference>
<evidence type="ECO:0000259" key="1">
    <source>
        <dbReference type="PROSITE" id="PS51384"/>
    </source>
</evidence>
<dbReference type="SUPFAM" id="SSF52343">
    <property type="entry name" value="Ferredoxin reductase-like, C-terminal NADP-linked domain"/>
    <property type="match status" value="1"/>
</dbReference>
<dbReference type="InterPro" id="IPR039261">
    <property type="entry name" value="FNR_nucleotide-bd"/>
</dbReference>
<evidence type="ECO:0000313" key="2">
    <source>
        <dbReference type="EMBL" id="OGE36512.1"/>
    </source>
</evidence>
<dbReference type="InterPro" id="IPR017927">
    <property type="entry name" value="FAD-bd_FR_type"/>
</dbReference>
<dbReference type="InterPro" id="IPR001433">
    <property type="entry name" value="OxRdtase_FAD/NAD-bd"/>
</dbReference>
<protein>
    <recommendedName>
        <fullName evidence="1">FAD-binding FR-type domain-containing protein</fullName>
    </recommendedName>
</protein>
<dbReference type="PRINTS" id="PR00410">
    <property type="entry name" value="PHEHYDRXLASE"/>
</dbReference>
<dbReference type="Gene3D" id="2.40.30.10">
    <property type="entry name" value="Translation factors"/>
    <property type="match status" value="1"/>
</dbReference>
<dbReference type="PROSITE" id="PS51384">
    <property type="entry name" value="FAD_FR"/>
    <property type="match status" value="1"/>
</dbReference>
<feature type="domain" description="FAD-binding FR-type" evidence="1">
    <location>
        <begin position="3"/>
        <end position="104"/>
    </location>
</feature>
<dbReference type="InterPro" id="IPR017938">
    <property type="entry name" value="Riboflavin_synthase-like_b-brl"/>
</dbReference>
<dbReference type="STRING" id="1797780.A3E45_01155"/>
<accession>A0A1F5K6F4</accession>
<dbReference type="EMBL" id="MFDH01000011">
    <property type="protein sequence ID" value="OGE36512.1"/>
    <property type="molecule type" value="Genomic_DNA"/>
</dbReference>
<dbReference type="Proteomes" id="UP000176405">
    <property type="component" value="Unassembled WGS sequence"/>
</dbReference>
<reference evidence="2 3" key="1">
    <citation type="journal article" date="2016" name="Nat. Commun.">
        <title>Thousands of microbial genomes shed light on interconnected biogeochemical processes in an aquifer system.</title>
        <authorList>
            <person name="Anantharaman K."/>
            <person name="Brown C.T."/>
            <person name="Hug L.A."/>
            <person name="Sharon I."/>
            <person name="Castelle C.J."/>
            <person name="Probst A.J."/>
            <person name="Thomas B.C."/>
            <person name="Singh A."/>
            <person name="Wilkins M.J."/>
            <person name="Karaoz U."/>
            <person name="Brodie E.L."/>
            <person name="Williams K.H."/>
            <person name="Hubbard S.S."/>
            <person name="Banfield J.F."/>
        </authorList>
    </citation>
    <scope>NUCLEOTIDE SEQUENCE [LARGE SCALE GENOMIC DNA]</scope>
</reference>
<dbReference type="Pfam" id="PF00970">
    <property type="entry name" value="FAD_binding_6"/>
    <property type="match status" value="1"/>
</dbReference>
<gene>
    <name evidence="2" type="ORF">A3E45_01155</name>
</gene>
<sequence length="235" mass="26789">MAIKFVQSEVLENKPLNYKFHLLRFKLKHKDEKSFSFKAGQFILVALENSLFRAYSIASSPKQLPFWEILIDITPNGPGCKYLKNLKPGDEIQTSTPKGIFALEEDGASNLVMGATGCGLASIKPIVESILEQGKNIHFFWGLRHEGDVFDRAFLETWKKISPGFQYEIILSKPENGWVGKTGHINSHMVEHIKSLPPELTSVYLCGNNEMIAEVKLKLSEINFPQERIYFERHY</sequence>
<dbReference type="GO" id="GO:0016491">
    <property type="term" value="F:oxidoreductase activity"/>
    <property type="evidence" value="ECO:0007669"/>
    <property type="project" value="InterPro"/>
</dbReference>
<dbReference type="SUPFAM" id="SSF63380">
    <property type="entry name" value="Riboflavin synthase domain-like"/>
    <property type="match status" value="1"/>
</dbReference>